<dbReference type="Proteomes" id="UP000287410">
    <property type="component" value="Unassembled WGS sequence"/>
</dbReference>
<feature type="domain" description="Uracil-DNA glycosylase-like" evidence="1">
    <location>
        <begin position="28"/>
        <end position="184"/>
    </location>
</feature>
<organism evidence="2 3">
    <name type="scientific">Aliidiomarina sedimenti</name>
    <dbReference type="NCBI Taxonomy" id="1933879"/>
    <lineage>
        <taxon>Bacteria</taxon>
        <taxon>Pseudomonadati</taxon>
        <taxon>Pseudomonadota</taxon>
        <taxon>Gammaproteobacteria</taxon>
        <taxon>Alteromonadales</taxon>
        <taxon>Idiomarinaceae</taxon>
        <taxon>Aliidiomarina</taxon>
    </lineage>
</organism>
<dbReference type="Gene3D" id="3.40.470.10">
    <property type="entry name" value="Uracil-DNA glycosylase-like domain"/>
    <property type="match status" value="1"/>
</dbReference>
<dbReference type="Pfam" id="PF03167">
    <property type="entry name" value="UDG"/>
    <property type="match status" value="1"/>
</dbReference>
<evidence type="ECO:0000313" key="2">
    <source>
        <dbReference type="EMBL" id="RUO31487.1"/>
    </source>
</evidence>
<accession>A0ABY0C1N6</accession>
<reference evidence="2 3" key="1">
    <citation type="journal article" date="2018" name="Front. Microbiol.">
        <title>Genome-Based Analysis Reveals the Taxonomy and Diversity of the Family Idiomarinaceae.</title>
        <authorList>
            <person name="Liu Y."/>
            <person name="Lai Q."/>
            <person name="Shao Z."/>
        </authorList>
    </citation>
    <scope>NUCLEOTIDE SEQUENCE [LARGE SCALE GENOMIC DNA]</scope>
    <source>
        <strain evidence="2 3">GBSy1</strain>
    </source>
</reference>
<dbReference type="InterPro" id="IPR036895">
    <property type="entry name" value="Uracil-DNA_glycosylase-like_sf"/>
</dbReference>
<dbReference type="PANTHER" id="PTHR42160:SF1">
    <property type="entry name" value="URACIL-DNA GLYCOSYLASE SUPERFAMILY PROTEIN"/>
    <property type="match status" value="1"/>
</dbReference>
<name>A0ABY0C1N6_9GAMM</name>
<comment type="caution">
    <text evidence="2">The sequence shown here is derived from an EMBL/GenBank/DDBJ whole genome shotgun (WGS) entry which is preliminary data.</text>
</comment>
<evidence type="ECO:0000313" key="3">
    <source>
        <dbReference type="Proteomes" id="UP000287410"/>
    </source>
</evidence>
<sequence>MDSLDELLHAIRRCELCRAHLPLGPRPVIQATREAPILLVGQAPGRKVHASGKPFDDASGERLRNWLGVDREQFYNARLFSIAPMGFCYPGTGGQGDLPPRPECAATWRDPLMAELTNRKMTLLIGQYAINWHLAGSYKTVTAAVADYQRLWPEVLALPHPSPRNNRWLKRNPWFESEIVPQLRARVTHLLASTSGM</sequence>
<protein>
    <submittedName>
        <fullName evidence="2">IclR family transcriptional regulator</fullName>
    </submittedName>
</protein>
<gene>
    <name evidence="2" type="ORF">CWE12_00340</name>
</gene>
<keyword evidence="3" id="KW-1185">Reference proteome</keyword>
<dbReference type="SMART" id="SM00987">
    <property type="entry name" value="UreE_C"/>
    <property type="match status" value="1"/>
</dbReference>
<dbReference type="SMART" id="SM00986">
    <property type="entry name" value="UDG"/>
    <property type="match status" value="1"/>
</dbReference>
<dbReference type="InterPro" id="IPR005122">
    <property type="entry name" value="Uracil-DNA_glycosylase-like"/>
</dbReference>
<dbReference type="EMBL" id="PIPN01000001">
    <property type="protein sequence ID" value="RUO31487.1"/>
    <property type="molecule type" value="Genomic_DNA"/>
</dbReference>
<dbReference type="PANTHER" id="PTHR42160">
    <property type="entry name" value="URACIL-DNA GLYCOSYLASE SUPERFAMILY PROTEIN"/>
    <property type="match status" value="1"/>
</dbReference>
<dbReference type="RefSeq" id="WP_126787598.1">
    <property type="nucleotide sequence ID" value="NZ_PIPN01000001.1"/>
</dbReference>
<dbReference type="SUPFAM" id="SSF52141">
    <property type="entry name" value="Uracil-DNA glycosylase-like"/>
    <property type="match status" value="1"/>
</dbReference>
<proteinExistence type="predicted"/>
<dbReference type="InterPro" id="IPR047124">
    <property type="entry name" value="HI_0220.2"/>
</dbReference>
<dbReference type="CDD" id="cd10033">
    <property type="entry name" value="UDG_like"/>
    <property type="match status" value="1"/>
</dbReference>
<evidence type="ECO:0000259" key="1">
    <source>
        <dbReference type="SMART" id="SM00986"/>
    </source>
</evidence>